<reference evidence="2" key="1">
    <citation type="journal article" date="2014" name="Front. Microbiol.">
        <title>High frequency of phylogenetically diverse reductive dehalogenase-homologous genes in deep subseafloor sedimentary metagenomes.</title>
        <authorList>
            <person name="Kawai M."/>
            <person name="Futagami T."/>
            <person name="Toyoda A."/>
            <person name="Takaki Y."/>
            <person name="Nishi S."/>
            <person name="Hori S."/>
            <person name="Arai W."/>
            <person name="Tsubouchi T."/>
            <person name="Morono Y."/>
            <person name="Uchiyama I."/>
            <person name="Ito T."/>
            <person name="Fujiyama A."/>
            <person name="Inagaki F."/>
            <person name="Takami H."/>
        </authorList>
    </citation>
    <scope>NUCLEOTIDE SEQUENCE</scope>
    <source>
        <strain evidence="2">Expedition CK06-06</strain>
    </source>
</reference>
<feature type="region of interest" description="Disordered" evidence="1">
    <location>
        <begin position="64"/>
        <end position="84"/>
    </location>
</feature>
<name>X0RKC0_9ZZZZ</name>
<dbReference type="AlphaFoldDB" id="X0RKC0"/>
<feature type="compositionally biased region" description="Basic and acidic residues" evidence="1">
    <location>
        <begin position="71"/>
        <end position="84"/>
    </location>
</feature>
<dbReference type="EMBL" id="BARS01007782">
    <property type="protein sequence ID" value="GAF69279.1"/>
    <property type="molecule type" value="Genomic_DNA"/>
</dbReference>
<proteinExistence type="predicted"/>
<comment type="caution">
    <text evidence="2">The sequence shown here is derived from an EMBL/GenBank/DDBJ whole genome shotgun (WGS) entry which is preliminary data.</text>
</comment>
<gene>
    <name evidence="2" type="ORF">S01H1_14928</name>
</gene>
<evidence type="ECO:0000313" key="2">
    <source>
        <dbReference type="EMBL" id="GAF69279.1"/>
    </source>
</evidence>
<organism evidence="2">
    <name type="scientific">marine sediment metagenome</name>
    <dbReference type="NCBI Taxonomy" id="412755"/>
    <lineage>
        <taxon>unclassified sequences</taxon>
        <taxon>metagenomes</taxon>
        <taxon>ecological metagenomes</taxon>
    </lineage>
</organism>
<protein>
    <submittedName>
        <fullName evidence="2">Uncharacterized protein</fullName>
    </submittedName>
</protein>
<evidence type="ECO:0000256" key="1">
    <source>
        <dbReference type="SAM" id="MobiDB-lite"/>
    </source>
</evidence>
<accession>X0RKC0</accession>
<sequence length="84" mass="9723">MSNETIWAWLQTKGKIFKVISNPERGTIEVLNENGETLIRKTNLSRRQVELIEKNFLRSVAKKLNGNNEPPFRKPKDPFDPMVA</sequence>